<dbReference type="Pfam" id="PF04248">
    <property type="entry name" value="NTP_transf_9"/>
    <property type="match status" value="1"/>
</dbReference>
<dbReference type="InterPro" id="IPR038694">
    <property type="entry name" value="DUF427_sf"/>
</dbReference>
<dbReference type="PANTHER" id="PTHR34310">
    <property type="entry name" value="DUF427 DOMAIN PROTEIN (AFU_ORTHOLOGUE AFUA_3G02220)"/>
    <property type="match status" value="1"/>
</dbReference>
<keyword evidence="3" id="KW-1185">Reference proteome</keyword>
<gene>
    <name evidence="2" type="ORF">GSI_15056</name>
</gene>
<organism evidence="2 3">
    <name type="scientific">Ganoderma sinense ZZ0214-1</name>
    <dbReference type="NCBI Taxonomy" id="1077348"/>
    <lineage>
        <taxon>Eukaryota</taxon>
        <taxon>Fungi</taxon>
        <taxon>Dikarya</taxon>
        <taxon>Basidiomycota</taxon>
        <taxon>Agaricomycotina</taxon>
        <taxon>Agaricomycetes</taxon>
        <taxon>Polyporales</taxon>
        <taxon>Polyporaceae</taxon>
        <taxon>Ganoderma</taxon>
    </lineage>
</organism>
<name>A0A2G8RM33_9APHY</name>
<dbReference type="InterPro" id="IPR007361">
    <property type="entry name" value="DUF427"/>
</dbReference>
<sequence length="96" mass="10845">MVRASINGVILAESDKTVVVEGNHYFPPDSVKKDLFSTSNTHTTCPWKGEASYYNATIGGKTEVHDVAWYYPQPKEKANNIKDYVAFYKNKVVLEE</sequence>
<accession>A0A2G8RM33</accession>
<evidence type="ECO:0000259" key="1">
    <source>
        <dbReference type="Pfam" id="PF04248"/>
    </source>
</evidence>
<protein>
    <recommendedName>
        <fullName evidence="1">DUF427 domain-containing protein</fullName>
    </recommendedName>
</protein>
<dbReference type="OrthoDB" id="18996at2759"/>
<dbReference type="Gene3D" id="2.170.150.40">
    <property type="entry name" value="Domain of unknown function (DUF427)"/>
    <property type="match status" value="1"/>
</dbReference>
<dbReference type="EMBL" id="AYKW01000069">
    <property type="protein sequence ID" value="PIL22368.1"/>
    <property type="molecule type" value="Genomic_DNA"/>
</dbReference>
<evidence type="ECO:0000313" key="3">
    <source>
        <dbReference type="Proteomes" id="UP000230002"/>
    </source>
</evidence>
<proteinExistence type="predicted"/>
<reference evidence="2 3" key="1">
    <citation type="journal article" date="2015" name="Sci. Rep.">
        <title>Chromosome-level genome map provides insights into diverse defense mechanisms in the medicinal fungus Ganoderma sinense.</title>
        <authorList>
            <person name="Zhu Y."/>
            <person name="Xu J."/>
            <person name="Sun C."/>
            <person name="Zhou S."/>
            <person name="Xu H."/>
            <person name="Nelson D.R."/>
            <person name="Qian J."/>
            <person name="Song J."/>
            <person name="Luo H."/>
            <person name="Xiang L."/>
            <person name="Li Y."/>
            <person name="Xu Z."/>
            <person name="Ji A."/>
            <person name="Wang L."/>
            <person name="Lu S."/>
            <person name="Hayward A."/>
            <person name="Sun W."/>
            <person name="Li X."/>
            <person name="Schwartz D.C."/>
            <person name="Wang Y."/>
            <person name="Chen S."/>
        </authorList>
    </citation>
    <scope>NUCLEOTIDE SEQUENCE [LARGE SCALE GENOMIC DNA]</scope>
    <source>
        <strain evidence="2 3">ZZ0214-1</strain>
    </source>
</reference>
<dbReference type="Proteomes" id="UP000230002">
    <property type="component" value="Unassembled WGS sequence"/>
</dbReference>
<comment type="caution">
    <text evidence="2">The sequence shown here is derived from an EMBL/GenBank/DDBJ whole genome shotgun (WGS) entry which is preliminary data.</text>
</comment>
<dbReference type="AlphaFoldDB" id="A0A2G8RM33"/>
<feature type="domain" description="DUF427" evidence="1">
    <location>
        <begin position="2"/>
        <end position="89"/>
    </location>
</feature>
<dbReference type="PANTHER" id="PTHR34310:SF5">
    <property type="entry name" value="DUF427 DOMAIN PROTEIN (AFU_ORTHOLOGUE AFUA_3G02220)"/>
    <property type="match status" value="1"/>
</dbReference>
<evidence type="ECO:0000313" key="2">
    <source>
        <dbReference type="EMBL" id="PIL22368.1"/>
    </source>
</evidence>